<dbReference type="GO" id="GO:0003700">
    <property type="term" value="F:DNA-binding transcription factor activity"/>
    <property type="evidence" value="ECO:0007669"/>
    <property type="project" value="TreeGrafter"/>
</dbReference>
<dbReference type="SUPFAM" id="SSF47413">
    <property type="entry name" value="lambda repressor-like DNA-binding domains"/>
    <property type="match status" value="1"/>
</dbReference>
<dbReference type="Pfam" id="PF01381">
    <property type="entry name" value="HTH_3"/>
    <property type="match status" value="1"/>
</dbReference>
<dbReference type="InterPro" id="IPR013096">
    <property type="entry name" value="Cupin_2"/>
</dbReference>
<evidence type="ECO:0000313" key="3">
    <source>
        <dbReference type="EMBL" id="RDE22856.1"/>
    </source>
</evidence>
<dbReference type="OrthoDB" id="9805356at2"/>
<dbReference type="Gene3D" id="2.60.120.10">
    <property type="entry name" value="Jelly Rolls"/>
    <property type="match status" value="1"/>
</dbReference>
<dbReference type="EMBL" id="QQOH01000002">
    <property type="protein sequence ID" value="RDE22856.1"/>
    <property type="molecule type" value="Genomic_DNA"/>
</dbReference>
<dbReference type="Pfam" id="PF07883">
    <property type="entry name" value="Cupin_2"/>
    <property type="match status" value="1"/>
</dbReference>
<evidence type="ECO:0000259" key="2">
    <source>
        <dbReference type="PROSITE" id="PS50943"/>
    </source>
</evidence>
<accession>A0A369WQL7</accession>
<dbReference type="Proteomes" id="UP000253769">
    <property type="component" value="Unassembled WGS sequence"/>
</dbReference>
<protein>
    <submittedName>
        <fullName evidence="3">XRE family transcriptional regulator</fullName>
    </submittedName>
</protein>
<dbReference type="CDD" id="cd00093">
    <property type="entry name" value="HTH_XRE"/>
    <property type="match status" value="1"/>
</dbReference>
<dbReference type="RefSeq" id="WP_114695489.1">
    <property type="nucleotide sequence ID" value="NZ_QQOH01000002.1"/>
</dbReference>
<reference evidence="3 4" key="1">
    <citation type="submission" date="2018-07" db="EMBL/GenBank/DDBJ databases">
        <title>Motiliproteus coralliicola sp. nov., a bacterium isolated from Coral.</title>
        <authorList>
            <person name="Wang G."/>
        </authorList>
    </citation>
    <scope>NUCLEOTIDE SEQUENCE [LARGE SCALE GENOMIC DNA]</scope>
    <source>
        <strain evidence="3 4">C34</strain>
    </source>
</reference>
<dbReference type="InterPro" id="IPR001387">
    <property type="entry name" value="Cro/C1-type_HTH"/>
</dbReference>
<dbReference type="SMART" id="SM00530">
    <property type="entry name" value="HTH_XRE"/>
    <property type="match status" value="1"/>
</dbReference>
<dbReference type="InterPro" id="IPR050807">
    <property type="entry name" value="TransReg_Diox_bact_type"/>
</dbReference>
<keyword evidence="1" id="KW-0238">DNA-binding</keyword>
<dbReference type="AlphaFoldDB" id="A0A369WQL7"/>
<dbReference type="PROSITE" id="PS50943">
    <property type="entry name" value="HTH_CROC1"/>
    <property type="match status" value="1"/>
</dbReference>
<dbReference type="Gene3D" id="1.10.260.40">
    <property type="entry name" value="lambda repressor-like DNA-binding domains"/>
    <property type="match status" value="1"/>
</dbReference>
<dbReference type="SUPFAM" id="SSF51182">
    <property type="entry name" value="RmlC-like cupins"/>
    <property type="match status" value="1"/>
</dbReference>
<dbReference type="CDD" id="cd02209">
    <property type="entry name" value="cupin_XRE_C"/>
    <property type="match status" value="1"/>
</dbReference>
<dbReference type="InterPro" id="IPR011051">
    <property type="entry name" value="RmlC_Cupin_sf"/>
</dbReference>
<dbReference type="InterPro" id="IPR014710">
    <property type="entry name" value="RmlC-like_jellyroll"/>
</dbReference>
<feature type="domain" description="HTH cro/C1-type" evidence="2">
    <location>
        <begin position="36"/>
        <end position="90"/>
    </location>
</feature>
<dbReference type="PANTHER" id="PTHR46797:SF20">
    <property type="entry name" value="BLR4304 PROTEIN"/>
    <property type="match status" value="1"/>
</dbReference>
<dbReference type="GO" id="GO:0005829">
    <property type="term" value="C:cytosol"/>
    <property type="evidence" value="ECO:0007669"/>
    <property type="project" value="TreeGrafter"/>
</dbReference>
<keyword evidence="4" id="KW-1185">Reference proteome</keyword>
<gene>
    <name evidence="3" type="ORF">DV711_09845</name>
</gene>
<comment type="caution">
    <text evidence="3">The sequence shown here is derived from an EMBL/GenBank/DDBJ whole genome shotgun (WGS) entry which is preliminary data.</text>
</comment>
<evidence type="ECO:0000256" key="1">
    <source>
        <dbReference type="ARBA" id="ARBA00023125"/>
    </source>
</evidence>
<dbReference type="PANTHER" id="PTHR46797">
    <property type="entry name" value="HTH-TYPE TRANSCRIPTIONAL REGULATOR"/>
    <property type="match status" value="1"/>
</dbReference>
<dbReference type="InterPro" id="IPR010982">
    <property type="entry name" value="Lambda_DNA-bd_dom_sf"/>
</dbReference>
<name>A0A369WQL7_9GAMM</name>
<evidence type="ECO:0000313" key="4">
    <source>
        <dbReference type="Proteomes" id="UP000253769"/>
    </source>
</evidence>
<proteinExistence type="predicted"/>
<organism evidence="3 4">
    <name type="scientific">Motiliproteus coralliicola</name>
    <dbReference type="NCBI Taxonomy" id="2283196"/>
    <lineage>
        <taxon>Bacteria</taxon>
        <taxon>Pseudomonadati</taxon>
        <taxon>Pseudomonadota</taxon>
        <taxon>Gammaproteobacteria</taxon>
        <taxon>Oceanospirillales</taxon>
        <taxon>Oceanospirillaceae</taxon>
        <taxon>Motiliproteus</taxon>
    </lineage>
</organism>
<dbReference type="GO" id="GO:0003677">
    <property type="term" value="F:DNA binding"/>
    <property type="evidence" value="ECO:0007669"/>
    <property type="project" value="UniProtKB-KW"/>
</dbReference>
<sequence>MNAHSLEATSNLVATHQRKHPDYLATIESERLGPQIKRIRQVKNLTLKALSQKSGLSESTLSKIENNRLSPSFQLLQTLLQALEVTWSQLTSSLKPDLQLSRRSLTRKAEGPLHQTPSYAHRLLAHEIKQKKLLPFTSTIHARSIDSFKDWVRHDGEEFLLVLSGAVELHCEHYEPVRLEAGDSSYFDSSMGHALVSVSEDDAEVLWVASLN</sequence>